<evidence type="ECO:0000256" key="8">
    <source>
        <dbReference type="RuleBase" id="RU000489"/>
    </source>
</evidence>
<keyword evidence="7" id="KW-0119">Carbohydrate metabolism</keyword>
<dbReference type="AlphaFoldDB" id="A0ABD1ZRY6"/>
<feature type="signal peptide" evidence="10">
    <location>
        <begin position="1"/>
        <end position="24"/>
    </location>
</feature>
<dbReference type="Gene3D" id="3.20.20.80">
    <property type="entry name" value="Glycosidases"/>
    <property type="match status" value="1"/>
</dbReference>
<dbReference type="InterPro" id="IPR050542">
    <property type="entry name" value="Glycosyl_Hydrlase18_Chitinase"/>
</dbReference>
<dbReference type="GO" id="GO:0000272">
    <property type="term" value="P:polysaccharide catabolic process"/>
    <property type="evidence" value="ECO:0007669"/>
    <property type="project" value="UniProtKB-KW"/>
</dbReference>
<dbReference type="EMBL" id="JBHFFA010000001">
    <property type="protein sequence ID" value="KAL2654218.1"/>
    <property type="molecule type" value="Genomic_DNA"/>
</dbReference>
<feature type="domain" description="GH18" evidence="11">
    <location>
        <begin position="25"/>
        <end position="300"/>
    </location>
</feature>
<evidence type="ECO:0000256" key="10">
    <source>
        <dbReference type="SAM" id="SignalP"/>
    </source>
</evidence>
<keyword evidence="5" id="KW-1015">Disulfide bond</keyword>
<proteinExistence type="inferred from homology"/>
<comment type="catalytic activity">
    <reaction evidence="1">
        <text>Random endo-hydrolysis of N-acetyl-beta-D-glucosaminide (1-&gt;4)-beta-linkages in chitin and chitodextrins.</text>
        <dbReference type="EC" id="3.2.1.14"/>
    </reaction>
</comment>
<organism evidence="12 13">
    <name type="scientific">Riccia fluitans</name>
    <dbReference type="NCBI Taxonomy" id="41844"/>
    <lineage>
        <taxon>Eukaryota</taxon>
        <taxon>Viridiplantae</taxon>
        <taxon>Streptophyta</taxon>
        <taxon>Embryophyta</taxon>
        <taxon>Marchantiophyta</taxon>
        <taxon>Marchantiopsida</taxon>
        <taxon>Marchantiidae</taxon>
        <taxon>Marchantiales</taxon>
        <taxon>Ricciaceae</taxon>
        <taxon>Riccia</taxon>
    </lineage>
</organism>
<accession>A0ABD1ZRY6</accession>
<dbReference type="PANTHER" id="PTHR45708:SF49">
    <property type="entry name" value="ENDOCHITINASE"/>
    <property type="match status" value="1"/>
</dbReference>
<dbReference type="InterPro" id="IPR045321">
    <property type="entry name" value="Cts1-like"/>
</dbReference>
<comment type="caution">
    <text evidence="12">The sequence shown here is derived from an EMBL/GenBank/DDBJ whole genome shotgun (WGS) entry which is preliminary data.</text>
</comment>
<keyword evidence="10" id="KW-0732">Signal</keyword>
<dbReference type="FunFam" id="3.20.20.80:FF:000015">
    <property type="entry name" value="Acidic endochitinase SE2"/>
    <property type="match status" value="1"/>
</dbReference>
<dbReference type="InterPro" id="IPR017853">
    <property type="entry name" value="GH"/>
</dbReference>
<dbReference type="GO" id="GO:0008843">
    <property type="term" value="F:endochitinase activity"/>
    <property type="evidence" value="ECO:0007669"/>
    <property type="project" value="UniProtKB-EC"/>
</dbReference>
<keyword evidence="13" id="KW-1185">Reference proteome</keyword>
<keyword evidence="4" id="KW-0146">Chitin degradation</keyword>
<evidence type="ECO:0000259" key="11">
    <source>
        <dbReference type="PROSITE" id="PS51910"/>
    </source>
</evidence>
<gene>
    <name evidence="12" type="ORF">R1flu_022346</name>
</gene>
<dbReference type="CDD" id="cd02877">
    <property type="entry name" value="GH18_hevamine_XipI_class_III"/>
    <property type="match status" value="1"/>
</dbReference>
<dbReference type="InterPro" id="IPR001579">
    <property type="entry name" value="Glyco_hydro_18_chit_AS"/>
</dbReference>
<feature type="chain" id="PRO_5044756539" description="chitinase" evidence="10">
    <location>
        <begin position="25"/>
        <end position="300"/>
    </location>
</feature>
<dbReference type="Pfam" id="PF00704">
    <property type="entry name" value="Glyco_hydro_18"/>
    <property type="match status" value="1"/>
</dbReference>
<evidence type="ECO:0000313" key="13">
    <source>
        <dbReference type="Proteomes" id="UP001605036"/>
    </source>
</evidence>
<comment type="similarity">
    <text evidence="9">Belongs to the glycosyl hydrolase 18 family.</text>
</comment>
<evidence type="ECO:0000256" key="9">
    <source>
        <dbReference type="RuleBase" id="RU004453"/>
    </source>
</evidence>
<dbReference type="GO" id="GO:0006032">
    <property type="term" value="P:chitin catabolic process"/>
    <property type="evidence" value="ECO:0007669"/>
    <property type="project" value="UniProtKB-KW"/>
</dbReference>
<evidence type="ECO:0000256" key="5">
    <source>
        <dbReference type="ARBA" id="ARBA00023157"/>
    </source>
</evidence>
<protein>
    <recommendedName>
        <fullName evidence="2">chitinase</fullName>
        <ecNumber evidence="2">3.2.1.14</ecNumber>
    </recommendedName>
</protein>
<keyword evidence="3 8" id="KW-0378">Hydrolase</keyword>
<evidence type="ECO:0000256" key="6">
    <source>
        <dbReference type="ARBA" id="ARBA00023295"/>
    </source>
</evidence>
<evidence type="ECO:0000256" key="7">
    <source>
        <dbReference type="ARBA" id="ARBA00023326"/>
    </source>
</evidence>
<keyword evidence="6 8" id="KW-0326">Glycosidase</keyword>
<evidence type="ECO:0000256" key="1">
    <source>
        <dbReference type="ARBA" id="ARBA00000822"/>
    </source>
</evidence>
<name>A0ABD1ZRY6_9MARC</name>
<dbReference type="PROSITE" id="PS51910">
    <property type="entry name" value="GH18_2"/>
    <property type="match status" value="1"/>
</dbReference>
<dbReference type="SUPFAM" id="SSF51445">
    <property type="entry name" value="(Trans)glycosidases"/>
    <property type="match status" value="1"/>
</dbReference>
<evidence type="ECO:0000256" key="3">
    <source>
        <dbReference type="ARBA" id="ARBA00022801"/>
    </source>
</evidence>
<dbReference type="PANTHER" id="PTHR45708">
    <property type="entry name" value="ENDOCHITINASE"/>
    <property type="match status" value="1"/>
</dbReference>
<sequence length="300" mass="32027">MERRFAPWAIVMLLFAAASAEVSAGSLASYWGQSGNEGTLASACASGHYDILMLAFLNVFGNGKTPSLNLAGHCDPSSGQCRKLASEVQTCQKKKVKVILSLGGGSSGYGLKSSQDAKNVAHYLWKNFFGGSSASSPLGAVKLDGIDLDVEGGNGKSYYDDLITTLKSLAKNYGKKLYITAAPQCPFPDAHLGPGDHTALSAGVDMVFVQFYNNYCQYQGGLDQLVSTWKKWTRSLPHAKVFLGLPAAPGAAGNGYVAPKTLTKRILPKIKTASNYGGVMLWSVYWDRKNNYSAKIKGSV</sequence>
<reference evidence="12 13" key="1">
    <citation type="submission" date="2024-09" db="EMBL/GenBank/DDBJ databases">
        <title>Chromosome-scale assembly of Riccia fluitans.</title>
        <authorList>
            <person name="Paukszto L."/>
            <person name="Sawicki J."/>
            <person name="Karawczyk K."/>
            <person name="Piernik-Szablinska J."/>
            <person name="Szczecinska M."/>
            <person name="Mazdziarz M."/>
        </authorList>
    </citation>
    <scope>NUCLEOTIDE SEQUENCE [LARGE SCALE GENOMIC DNA]</scope>
    <source>
        <strain evidence="12">Rf_01</strain>
        <tissue evidence="12">Aerial parts of the thallus</tissue>
    </source>
</reference>
<dbReference type="Proteomes" id="UP001605036">
    <property type="component" value="Unassembled WGS sequence"/>
</dbReference>
<dbReference type="PROSITE" id="PS01095">
    <property type="entry name" value="GH18_1"/>
    <property type="match status" value="1"/>
</dbReference>
<dbReference type="EC" id="3.2.1.14" evidence="2"/>
<evidence type="ECO:0000313" key="12">
    <source>
        <dbReference type="EMBL" id="KAL2654218.1"/>
    </source>
</evidence>
<dbReference type="InterPro" id="IPR001223">
    <property type="entry name" value="Glyco_hydro18_cat"/>
</dbReference>
<keyword evidence="7" id="KW-0624">Polysaccharide degradation</keyword>
<evidence type="ECO:0000256" key="2">
    <source>
        <dbReference type="ARBA" id="ARBA00012729"/>
    </source>
</evidence>
<dbReference type="GO" id="GO:0005576">
    <property type="term" value="C:extracellular region"/>
    <property type="evidence" value="ECO:0007669"/>
    <property type="project" value="UniProtKB-ARBA"/>
</dbReference>
<evidence type="ECO:0000256" key="4">
    <source>
        <dbReference type="ARBA" id="ARBA00023024"/>
    </source>
</evidence>